<evidence type="ECO:0000256" key="1">
    <source>
        <dbReference type="ARBA" id="ARBA00004496"/>
    </source>
</evidence>
<gene>
    <name evidence="5" type="primary">recX</name>
    <name evidence="8" type="ORF">JY651_46820</name>
</gene>
<evidence type="ECO:0000256" key="6">
    <source>
        <dbReference type="SAM" id="MobiDB-lite"/>
    </source>
</evidence>
<evidence type="ECO:0000256" key="2">
    <source>
        <dbReference type="ARBA" id="ARBA00009695"/>
    </source>
</evidence>
<dbReference type="PANTHER" id="PTHR33602">
    <property type="entry name" value="REGULATORY PROTEIN RECX FAMILY PROTEIN"/>
    <property type="match status" value="1"/>
</dbReference>
<evidence type="ECO:0000259" key="7">
    <source>
        <dbReference type="Pfam" id="PF02631"/>
    </source>
</evidence>
<evidence type="ECO:0000256" key="5">
    <source>
        <dbReference type="HAMAP-Rule" id="MF_01114"/>
    </source>
</evidence>
<evidence type="ECO:0000313" key="9">
    <source>
        <dbReference type="Proteomes" id="UP000662747"/>
    </source>
</evidence>
<comment type="similarity">
    <text evidence="2 5">Belongs to the RecX family.</text>
</comment>
<reference evidence="8 9" key="1">
    <citation type="submission" date="2021-02" db="EMBL/GenBank/DDBJ databases">
        <title>De Novo genome assembly of isolated myxobacteria.</title>
        <authorList>
            <person name="Stevens D.C."/>
        </authorList>
    </citation>
    <scope>NUCLEOTIDE SEQUENCE [LARGE SCALE GENOMIC DNA]</scope>
    <source>
        <strain evidence="9">SCPEA02</strain>
    </source>
</reference>
<evidence type="ECO:0000313" key="8">
    <source>
        <dbReference type="EMBL" id="QSQ22547.1"/>
    </source>
</evidence>
<dbReference type="InterPro" id="IPR003783">
    <property type="entry name" value="Regulatory_RecX"/>
</dbReference>
<keyword evidence="4 5" id="KW-0963">Cytoplasm</keyword>
<organism evidence="8 9">
    <name type="scientific">Pyxidicoccus parkwayensis</name>
    <dbReference type="NCBI Taxonomy" id="2813578"/>
    <lineage>
        <taxon>Bacteria</taxon>
        <taxon>Pseudomonadati</taxon>
        <taxon>Myxococcota</taxon>
        <taxon>Myxococcia</taxon>
        <taxon>Myxococcales</taxon>
        <taxon>Cystobacterineae</taxon>
        <taxon>Myxococcaceae</taxon>
        <taxon>Pyxidicoccus</taxon>
    </lineage>
</organism>
<comment type="function">
    <text evidence="5">Modulates RecA activity.</text>
</comment>
<evidence type="ECO:0000256" key="4">
    <source>
        <dbReference type="ARBA" id="ARBA00022490"/>
    </source>
</evidence>
<feature type="domain" description="RecX second three-helical" evidence="7">
    <location>
        <begin position="87"/>
        <end position="124"/>
    </location>
</feature>
<feature type="region of interest" description="Disordered" evidence="6">
    <location>
        <begin position="1"/>
        <end position="24"/>
    </location>
</feature>
<dbReference type="RefSeq" id="WP_206724123.1">
    <property type="nucleotide sequence ID" value="NZ_CP071090.1"/>
</dbReference>
<dbReference type="InterPro" id="IPR053924">
    <property type="entry name" value="RecX_HTH_2nd"/>
</dbReference>
<accession>A0ABX7NUF7</accession>
<evidence type="ECO:0000256" key="3">
    <source>
        <dbReference type="ARBA" id="ARBA00018111"/>
    </source>
</evidence>
<comment type="subcellular location">
    <subcellularLocation>
        <location evidence="1 5">Cytoplasm</location>
    </subcellularLocation>
</comment>
<dbReference type="Pfam" id="PF02631">
    <property type="entry name" value="RecX_HTH2"/>
    <property type="match status" value="1"/>
</dbReference>
<dbReference type="HAMAP" id="MF_01114">
    <property type="entry name" value="RecX"/>
    <property type="match status" value="1"/>
</dbReference>
<name>A0ABX7NUF7_9BACT</name>
<dbReference type="PANTHER" id="PTHR33602:SF1">
    <property type="entry name" value="REGULATORY PROTEIN RECX FAMILY PROTEIN"/>
    <property type="match status" value="1"/>
</dbReference>
<proteinExistence type="inferred from homology"/>
<protein>
    <recommendedName>
        <fullName evidence="3 5">Regulatory protein RecX</fullName>
    </recommendedName>
</protein>
<sequence length="189" mass="21446">MDESRDGEDRKPAGPRTPKRPRKVTPKYLENAALHYLKRYAATRSQLQRVLMRRVDKSLKFHGGDRAEALKWMDELVAKLVRNGLLNDEAYARMKATSLRASGRSTRMIAQKLRMKGVPAELVARKVADASSEVSDEEAARIWARKKRLGPFRKNAQTREENRQRDLAALARAGFSFGIAKKVIDSEPT</sequence>
<dbReference type="EMBL" id="CP071090">
    <property type="protein sequence ID" value="QSQ22547.1"/>
    <property type="molecule type" value="Genomic_DNA"/>
</dbReference>
<dbReference type="Proteomes" id="UP000662747">
    <property type="component" value="Chromosome"/>
</dbReference>
<keyword evidence="9" id="KW-1185">Reference proteome</keyword>